<feature type="region of interest" description="Disordered" evidence="1">
    <location>
        <begin position="216"/>
        <end position="275"/>
    </location>
</feature>
<gene>
    <name evidence="3" type="ORF">EGR_03209</name>
</gene>
<feature type="region of interest" description="Disordered" evidence="1">
    <location>
        <begin position="377"/>
        <end position="397"/>
    </location>
</feature>
<keyword evidence="4" id="KW-1185">Reference proteome</keyword>
<dbReference type="EMBL" id="APAU02000016">
    <property type="protein sequence ID" value="EUB61936.1"/>
    <property type="molecule type" value="Genomic_DNA"/>
</dbReference>
<dbReference type="Proteomes" id="UP000019149">
    <property type="component" value="Unassembled WGS sequence"/>
</dbReference>
<dbReference type="OMA" id="NERFEGL"/>
<dbReference type="OrthoDB" id="6252163at2759"/>
<feature type="compositionally biased region" description="Basic and acidic residues" evidence="1">
    <location>
        <begin position="659"/>
        <end position="674"/>
    </location>
</feature>
<comment type="caution">
    <text evidence="3">The sequence shown here is derived from an EMBL/GenBank/DDBJ whole genome shotgun (WGS) entry which is preliminary data.</text>
</comment>
<name>W6ULD9_ECHGR</name>
<dbReference type="AlphaFoldDB" id="W6ULD9"/>
<proteinExistence type="predicted"/>
<feature type="transmembrane region" description="Helical" evidence="2">
    <location>
        <begin position="284"/>
        <end position="307"/>
    </location>
</feature>
<dbReference type="KEGG" id="egl:EGR_03209"/>
<reference evidence="3 4" key="1">
    <citation type="journal article" date="2013" name="Nat. Genet.">
        <title>The genome of the hydatid tapeworm Echinococcus granulosus.</title>
        <authorList>
            <person name="Zheng H."/>
            <person name="Zhang W."/>
            <person name="Zhang L."/>
            <person name="Zhang Z."/>
            <person name="Li J."/>
            <person name="Lu G."/>
            <person name="Zhu Y."/>
            <person name="Wang Y."/>
            <person name="Huang Y."/>
            <person name="Liu J."/>
            <person name="Kang H."/>
            <person name="Chen J."/>
            <person name="Wang L."/>
            <person name="Chen A."/>
            <person name="Yu S."/>
            <person name="Gao Z."/>
            <person name="Jin L."/>
            <person name="Gu W."/>
            <person name="Wang Z."/>
            <person name="Zhao L."/>
            <person name="Shi B."/>
            <person name="Wen H."/>
            <person name="Lin R."/>
            <person name="Jones M.K."/>
            <person name="Brejova B."/>
            <person name="Vinar T."/>
            <person name="Zhao G."/>
            <person name="McManus D.P."/>
            <person name="Chen Z."/>
            <person name="Zhou Y."/>
            <person name="Wang S."/>
        </authorList>
    </citation>
    <scope>NUCLEOTIDE SEQUENCE [LARGE SCALE GENOMIC DNA]</scope>
</reference>
<feature type="compositionally biased region" description="Basic and acidic residues" evidence="1">
    <location>
        <begin position="705"/>
        <end position="715"/>
    </location>
</feature>
<dbReference type="CTD" id="36338924"/>
<evidence type="ECO:0000313" key="3">
    <source>
        <dbReference type="EMBL" id="EUB61936.1"/>
    </source>
</evidence>
<dbReference type="GeneID" id="36338924"/>
<keyword evidence="2" id="KW-0472">Membrane</keyword>
<feature type="region of interest" description="Disordered" evidence="1">
    <location>
        <begin position="655"/>
        <end position="677"/>
    </location>
</feature>
<keyword evidence="2" id="KW-1133">Transmembrane helix</keyword>
<feature type="region of interest" description="Disordered" evidence="1">
    <location>
        <begin position="705"/>
        <end position="732"/>
    </location>
</feature>
<dbReference type="RefSeq" id="XP_024353132.1">
    <property type="nucleotide sequence ID" value="XM_024492458.1"/>
</dbReference>
<protein>
    <recommendedName>
        <fullName evidence="5">Btz domain-containing protein</fullName>
    </recommendedName>
</protein>
<organism evidence="3 4">
    <name type="scientific">Echinococcus granulosus</name>
    <name type="common">Hydatid tapeworm</name>
    <dbReference type="NCBI Taxonomy" id="6210"/>
    <lineage>
        <taxon>Eukaryota</taxon>
        <taxon>Metazoa</taxon>
        <taxon>Spiralia</taxon>
        <taxon>Lophotrochozoa</taxon>
        <taxon>Platyhelminthes</taxon>
        <taxon>Cestoda</taxon>
        <taxon>Eucestoda</taxon>
        <taxon>Cyclophyllidea</taxon>
        <taxon>Taeniidae</taxon>
        <taxon>Echinococcus</taxon>
        <taxon>Echinococcus granulosus group</taxon>
    </lineage>
</organism>
<sequence>MINLAVIGGHIWTSLIGQSLQERILCGGHARVQGVPTCPLSPVPPSASDSPPCNKDPNCSVKRDALVDEGNSVNPSEVACLASERDRAVENASITACNVDTAANASVAANKNKTPVSEVVASSDFSFNPKVKCSVALSSDHGSGRHSYRSSICTDSHVSAAYRDEASNSSRLNELAVKLKMPEVLSFLDFVNKMDEVLASGTVEISSGVPAASMPLVPTQTAPSQPGVSEASKGVVPAPGRVRRRSTSSRSSRSMRSLRRDMSRSSSPSSDRYYRRNRHRRSRFVHCVSVLFILGYLAVFVATFLFISVHATKVGPGVAQDQIVFVTVIRYTCFQITCVPLSECSRTPSYRPPRRRQYGRLRRFSPYRSHRGGRGAPYISIFPRRDSHSPLRDGGGPAPLLQRPARLLPPPTAMTTMGPGGGSPLAGRIPPLNERFEGLVEATLRQRRREYGVPGGLAYLLLTNRLKLPLPTLMREAKELSVVIERNLPPEVADPTAEISFNVDLGVNFVFPHPPNAGTKPVFDREEIPTFNKPEDLEKITERAAASLAAIAANRMGSQPPNSAYGEINNNINNNTNNLDRSDRLRRGNAFSHLGLSSPLDVPKGSAYFMHDDRDGRPYGWRRRDFNEPYPRDTWRQRRLDYEYRQTEGYRGANRRWTRRSDEERGDRPVEGGRRWGYRSMRYGGREEVEEARWCHDKFLELEGDKNDGDAEASRHFSPSTTNSRLNRRESN</sequence>
<evidence type="ECO:0000256" key="1">
    <source>
        <dbReference type="SAM" id="MobiDB-lite"/>
    </source>
</evidence>
<accession>W6ULD9</accession>
<keyword evidence="2" id="KW-0812">Transmembrane</keyword>
<evidence type="ECO:0008006" key="5">
    <source>
        <dbReference type="Google" id="ProtNLM"/>
    </source>
</evidence>
<feature type="compositionally biased region" description="Polar residues" evidence="1">
    <location>
        <begin position="218"/>
        <end position="227"/>
    </location>
</feature>
<evidence type="ECO:0000256" key="2">
    <source>
        <dbReference type="SAM" id="Phobius"/>
    </source>
</evidence>
<evidence type="ECO:0000313" key="4">
    <source>
        <dbReference type="Proteomes" id="UP000019149"/>
    </source>
</evidence>